<evidence type="ECO:0000256" key="2">
    <source>
        <dbReference type="SAM" id="Phobius"/>
    </source>
</evidence>
<keyword evidence="2" id="KW-0812">Transmembrane</keyword>
<proteinExistence type="predicted"/>
<dbReference type="PaxDb" id="65489-OBART08G00120.1"/>
<evidence type="ECO:0000259" key="3">
    <source>
        <dbReference type="SMART" id="SM00672"/>
    </source>
</evidence>
<dbReference type="STRING" id="65489.A0A0D3GVF4"/>
<feature type="domain" description="Glycosyl transferase CAP10" evidence="3">
    <location>
        <begin position="34"/>
        <end position="190"/>
    </location>
</feature>
<dbReference type="Pfam" id="PF05686">
    <property type="entry name" value="Glyco_transf_90"/>
    <property type="match status" value="1"/>
</dbReference>
<keyword evidence="2" id="KW-0472">Membrane</keyword>
<protein>
    <recommendedName>
        <fullName evidence="3">Glycosyl transferase CAP10 domain-containing protein</fullName>
    </recommendedName>
</protein>
<dbReference type="PANTHER" id="PTHR12203">
    <property type="entry name" value="KDEL LYS-ASP-GLU-LEU CONTAINING - RELATED"/>
    <property type="match status" value="1"/>
</dbReference>
<dbReference type="Proteomes" id="UP000026960">
    <property type="component" value="Chromosome 8"/>
</dbReference>
<reference evidence="4" key="2">
    <citation type="submission" date="2015-03" db="UniProtKB">
        <authorList>
            <consortium name="EnsemblPlants"/>
        </authorList>
    </citation>
    <scope>IDENTIFICATION</scope>
</reference>
<sequence>MRGSSNNHKSKSEEEGVALVQVAEEGETTTKQQQQPDSNKAAEEEEEEAGYGYSNWWSTWVSSAVKKRVRAPGRVGIVVVVGGFVLLALLAAVATTTTTTWPQLVDFTGAVDFFSRGLAAGKHYWPIDPSRSKLCRDIRFAVRWGNAHPAQAQRMGLVGSAFATDDMAMDYVYDYMLHVLTRYASLLRYKPTVPDRAVELCPESMACPRRGRDRDFMMQSREQYVADYQPCTIPPPPLTADDATNMAHRDAEVLSNIDKMIITEDKHN</sequence>
<organism evidence="4">
    <name type="scientific">Oryza barthii</name>
    <dbReference type="NCBI Taxonomy" id="65489"/>
    <lineage>
        <taxon>Eukaryota</taxon>
        <taxon>Viridiplantae</taxon>
        <taxon>Streptophyta</taxon>
        <taxon>Embryophyta</taxon>
        <taxon>Tracheophyta</taxon>
        <taxon>Spermatophyta</taxon>
        <taxon>Magnoliopsida</taxon>
        <taxon>Liliopsida</taxon>
        <taxon>Poales</taxon>
        <taxon>Poaceae</taxon>
        <taxon>BOP clade</taxon>
        <taxon>Oryzoideae</taxon>
        <taxon>Oryzeae</taxon>
        <taxon>Oryzinae</taxon>
        <taxon>Oryza</taxon>
    </lineage>
</organism>
<evidence type="ECO:0000256" key="1">
    <source>
        <dbReference type="SAM" id="MobiDB-lite"/>
    </source>
</evidence>
<dbReference type="EnsemblPlants" id="OBART08G00120.1">
    <property type="protein sequence ID" value="OBART08G00120.1"/>
    <property type="gene ID" value="OBART08G00120"/>
</dbReference>
<dbReference type="PANTHER" id="PTHR12203:SF105">
    <property type="entry name" value="OS08G0101800 PROTEIN"/>
    <property type="match status" value="1"/>
</dbReference>
<evidence type="ECO:0000313" key="4">
    <source>
        <dbReference type="EnsemblPlants" id="OBART08G00120.1"/>
    </source>
</evidence>
<name>A0A0D3GVF4_9ORYZ</name>
<keyword evidence="5" id="KW-1185">Reference proteome</keyword>
<dbReference type="InterPro" id="IPR051091">
    <property type="entry name" value="O-Glucosyltr/Glycosyltrsf_90"/>
</dbReference>
<keyword evidence="2" id="KW-1133">Transmembrane helix</keyword>
<dbReference type="InterPro" id="IPR006598">
    <property type="entry name" value="CAP10"/>
</dbReference>
<dbReference type="Gramene" id="OBART08G00120.1">
    <property type="protein sequence ID" value="OBART08G00120.1"/>
    <property type="gene ID" value="OBART08G00120"/>
</dbReference>
<feature type="region of interest" description="Disordered" evidence="1">
    <location>
        <begin position="1"/>
        <end position="47"/>
    </location>
</feature>
<dbReference type="eggNOG" id="KOG2458">
    <property type="taxonomic scope" value="Eukaryota"/>
</dbReference>
<reference evidence="4" key="1">
    <citation type="journal article" date="2009" name="Rice">
        <title>De Novo Next Generation Sequencing of Plant Genomes.</title>
        <authorList>
            <person name="Rounsley S."/>
            <person name="Marri P.R."/>
            <person name="Yu Y."/>
            <person name="He R."/>
            <person name="Sisneros N."/>
            <person name="Goicoechea J.L."/>
            <person name="Lee S.J."/>
            <person name="Angelova A."/>
            <person name="Kudrna D."/>
            <person name="Luo M."/>
            <person name="Affourtit J."/>
            <person name="Desany B."/>
            <person name="Knight J."/>
            <person name="Niazi F."/>
            <person name="Egholm M."/>
            <person name="Wing R.A."/>
        </authorList>
    </citation>
    <scope>NUCLEOTIDE SEQUENCE [LARGE SCALE GENOMIC DNA]</scope>
    <source>
        <strain evidence="4">cv. IRGC 105608</strain>
    </source>
</reference>
<evidence type="ECO:0000313" key="5">
    <source>
        <dbReference type="Proteomes" id="UP000026960"/>
    </source>
</evidence>
<dbReference type="SMART" id="SM00672">
    <property type="entry name" value="CAP10"/>
    <property type="match status" value="1"/>
</dbReference>
<feature type="transmembrane region" description="Helical" evidence="2">
    <location>
        <begin position="75"/>
        <end position="94"/>
    </location>
</feature>
<accession>A0A0D3GVF4</accession>
<dbReference type="HOGENOM" id="CLU_1039650_0_0_1"/>
<dbReference type="AlphaFoldDB" id="A0A0D3GVF4"/>